<keyword evidence="3" id="KW-1185">Reference proteome</keyword>
<evidence type="ECO:0000256" key="1">
    <source>
        <dbReference type="SAM" id="MobiDB-lite"/>
    </source>
</evidence>
<name>A0A0E0HT22_ORYNI</name>
<feature type="compositionally biased region" description="Basic residues" evidence="1">
    <location>
        <begin position="79"/>
        <end position="91"/>
    </location>
</feature>
<dbReference type="AlphaFoldDB" id="A0A0E0HT22"/>
<sequence length="147" mass="15955">MPPGRLGPPAARDGIPDPSIAHALRQFASRQREPAGRLAAAAVTGDRREWGDDRASTARGVRARLARVQPSPRASWEARRRRDRRSTRLARVRLSGRGPVVPPRQGRRQAALPCHCDRGRVEAAGEALGRPALPLRPGAREAAGHRA</sequence>
<feature type="compositionally biased region" description="Basic and acidic residues" evidence="1">
    <location>
        <begin position="138"/>
        <end position="147"/>
    </location>
</feature>
<reference evidence="2" key="1">
    <citation type="submission" date="2015-04" db="UniProtKB">
        <authorList>
            <consortium name="EnsemblPlants"/>
        </authorList>
    </citation>
    <scope>IDENTIFICATION</scope>
    <source>
        <strain evidence="2">SL10</strain>
    </source>
</reference>
<dbReference type="Proteomes" id="UP000006591">
    <property type="component" value="Chromosome 6"/>
</dbReference>
<feature type="compositionally biased region" description="Basic and acidic residues" evidence="1">
    <location>
        <begin position="45"/>
        <end position="56"/>
    </location>
</feature>
<reference evidence="2" key="2">
    <citation type="submission" date="2018-04" db="EMBL/GenBank/DDBJ databases">
        <title>OnivRS2 (Oryza nivara Reference Sequence Version 2).</title>
        <authorList>
            <person name="Zhang J."/>
            <person name="Kudrna D."/>
            <person name="Lee S."/>
            <person name="Talag J."/>
            <person name="Rajasekar S."/>
            <person name="Welchert J."/>
            <person name="Hsing Y.-I."/>
            <person name="Wing R.A."/>
        </authorList>
    </citation>
    <scope>NUCLEOTIDE SEQUENCE [LARGE SCALE GENOMIC DNA]</scope>
    <source>
        <strain evidence="2">SL10</strain>
    </source>
</reference>
<proteinExistence type="predicted"/>
<accession>A0A0E0HT22</accession>
<dbReference type="Gramene" id="ONIVA06G23640.1">
    <property type="protein sequence ID" value="ONIVA06G23640.1"/>
    <property type="gene ID" value="ONIVA06G23640"/>
</dbReference>
<dbReference type="HOGENOM" id="CLU_1771055_0_0_1"/>
<organism evidence="2">
    <name type="scientific">Oryza nivara</name>
    <name type="common">Indian wild rice</name>
    <name type="synonym">Oryza sativa f. spontanea</name>
    <dbReference type="NCBI Taxonomy" id="4536"/>
    <lineage>
        <taxon>Eukaryota</taxon>
        <taxon>Viridiplantae</taxon>
        <taxon>Streptophyta</taxon>
        <taxon>Embryophyta</taxon>
        <taxon>Tracheophyta</taxon>
        <taxon>Spermatophyta</taxon>
        <taxon>Magnoliopsida</taxon>
        <taxon>Liliopsida</taxon>
        <taxon>Poales</taxon>
        <taxon>Poaceae</taxon>
        <taxon>BOP clade</taxon>
        <taxon>Oryzoideae</taxon>
        <taxon>Oryzeae</taxon>
        <taxon>Oryzinae</taxon>
        <taxon>Oryza</taxon>
    </lineage>
</organism>
<feature type="region of interest" description="Disordered" evidence="1">
    <location>
        <begin position="125"/>
        <end position="147"/>
    </location>
</feature>
<dbReference type="EnsemblPlants" id="ONIVA06G23640.1">
    <property type="protein sequence ID" value="ONIVA06G23640.1"/>
    <property type="gene ID" value="ONIVA06G23640"/>
</dbReference>
<feature type="region of interest" description="Disordered" evidence="1">
    <location>
        <begin position="28"/>
        <end position="113"/>
    </location>
</feature>
<evidence type="ECO:0000313" key="2">
    <source>
        <dbReference type="EnsemblPlants" id="ONIVA06G23640.1"/>
    </source>
</evidence>
<evidence type="ECO:0000313" key="3">
    <source>
        <dbReference type="Proteomes" id="UP000006591"/>
    </source>
</evidence>
<protein>
    <submittedName>
        <fullName evidence="2">Uncharacterized protein</fullName>
    </submittedName>
</protein>